<keyword evidence="2" id="KW-1185">Reference proteome</keyword>
<accession>A0ACC2HNB6</accession>
<name>A0ACC2HNB6_9PEZI</name>
<gene>
    <name evidence="1" type="ORF">ONZ43_g7833</name>
</gene>
<reference evidence="1" key="1">
    <citation type="submission" date="2022-11" db="EMBL/GenBank/DDBJ databases">
        <title>Genome Sequence of Nemania bipapillata.</title>
        <authorList>
            <person name="Buettner E."/>
        </authorList>
    </citation>
    <scope>NUCLEOTIDE SEQUENCE</scope>
    <source>
        <strain evidence="1">CP14</strain>
    </source>
</reference>
<dbReference type="EMBL" id="JAPESX010003707">
    <property type="protein sequence ID" value="KAJ8104471.1"/>
    <property type="molecule type" value="Genomic_DNA"/>
</dbReference>
<sequence length="200" mass="22059">MLERSLTTRAEVYAIPLAIAIGFVVPSALMLALKDAVSVVVWLFFPLWVATVHGAVKFVAVRLLRDDEPHYLDSHPPSVTLVYALPLIASLLTHALFIWNLFCKNDSRQMTRTALQFIGIDFTFIAATVLYWVFIESGIIPAVLMVVFSVFLGPGAALCLTWLIREKAICAFSVSEDADSSDEESDGDDSTVHEDTPLLN</sequence>
<evidence type="ECO:0000313" key="1">
    <source>
        <dbReference type="EMBL" id="KAJ8104471.1"/>
    </source>
</evidence>
<evidence type="ECO:0000313" key="2">
    <source>
        <dbReference type="Proteomes" id="UP001153334"/>
    </source>
</evidence>
<dbReference type="Proteomes" id="UP001153334">
    <property type="component" value="Unassembled WGS sequence"/>
</dbReference>
<protein>
    <submittedName>
        <fullName evidence="1">Uncharacterized protein</fullName>
    </submittedName>
</protein>
<organism evidence="1 2">
    <name type="scientific">Nemania bipapillata</name>
    <dbReference type="NCBI Taxonomy" id="110536"/>
    <lineage>
        <taxon>Eukaryota</taxon>
        <taxon>Fungi</taxon>
        <taxon>Dikarya</taxon>
        <taxon>Ascomycota</taxon>
        <taxon>Pezizomycotina</taxon>
        <taxon>Sordariomycetes</taxon>
        <taxon>Xylariomycetidae</taxon>
        <taxon>Xylariales</taxon>
        <taxon>Xylariaceae</taxon>
        <taxon>Nemania</taxon>
    </lineage>
</organism>
<comment type="caution">
    <text evidence="1">The sequence shown here is derived from an EMBL/GenBank/DDBJ whole genome shotgun (WGS) entry which is preliminary data.</text>
</comment>
<proteinExistence type="predicted"/>